<feature type="transmembrane region" description="Helical" evidence="6">
    <location>
        <begin position="282"/>
        <end position="309"/>
    </location>
</feature>
<dbReference type="OMA" id="WKINIER"/>
<feature type="transmembrane region" description="Helical" evidence="6">
    <location>
        <begin position="359"/>
        <end position="380"/>
    </location>
</feature>
<dbReference type="AlphaFoldDB" id="A0A200PR90"/>
<dbReference type="InterPro" id="IPR002528">
    <property type="entry name" value="MATE_fam"/>
</dbReference>
<dbReference type="OrthoDB" id="2126698at2759"/>
<dbReference type="GO" id="GO:0015297">
    <property type="term" value="F:antiporter activity"/>
    <property type="evidence" value="ECO:0007669"/>
    <property type="project" value="InterPro"/>
</dbReference>
<proteinExistence type="inferred from homology"/>
<keyword evidence="4 6" id="KW-1133">Transmembrane helix</keyword>
<comment type="subcellular location">
    <subcellularLocation>
        <location evidence="1">Membrane</location>
        <topology evidence="1">Multi-pass membrane protein</topology>
    </subcellularLocation>
</comment>
<feature type="transmembrane region" description="Helical" evidence="6">
    <location>
        <begin position="104"/>
        <end position="124"/>
    </location>
</feature>
<feature type="region of interest" description="Disordered" evidence="7">
    <location>
        <begin position="12"/>
        <end position="52"/>
    </location>
</feature>
<evidence type="ECO:0000256" key="4">
    <source>
        <dbReference type="ARBA" id="ARBA00022989"/>
    </source>
</evidence>
<evidence type="ECO:0000256" key="3">
    <source>
        <dbReference type="ARBA" id="ARBA00022692"/>
    </source>
</evidence>
<evidence type="ECO:0000256" key="6">
    <source>
        <dbReference type="RuleBase" id="RU004914"/>
    </source>
</evidence>
<dbReference type="PANTHER" id="PTHR11206">
    <property type="entry name" value="MULTIDRUG RESISTANCE PROTEIN"/>
    <property type="match status" value="1"/>
</dbReference>
<feature type="transmembrane region" description="Helical" evidence="6">
    <location>
        <begin position="329"/>
        <end position="347"/>
    </location>
</feature>
<dbReference type="InParanoid" id="A0A200PR90"/>
<dbReference type="GO" id="GO:0016020">
    <property type="term" value="C:membrane"/>
    <property type="evidence" value="ECO:0007669"/>
    <property type="project" value="UniProtKB-SubCell"/>
</dbReference>
<feature type="transmembrane region" description="Helical" evidence="6">
    <location>
        <begin position="238"/>
        <end position="262"/>
    </location>
</feature>
<dbReference type="Pfam" id="PF01554">
    <property type="entry name" value="MatE"/>
    <property type="match status" value="2"/>
</dbReference>
<keyword evidence="5 6" id="KW-0472">Membrane</keyword>
<dbReference type="GO" id="GO:1990961">
    <property type="term" value="P:xenobiotic detoxification by transmembrane export across the plasma membrane"/>
    <property type="evidence" value="ECO:0007669"/>
    <property type="project" value="InterPro"/>
</dbReference>
<dbReference type="GO" id="GO:0042910">
    <property type="term" value="F:xenobiotic transmembrane transporter activity"/>
    <property type="evidence" value="ECO:0007669"/>
    <property type="project" value="InterPro"/>
</dbReference>
<feature type="transmembrane region" description="Helical" evidence="6">
    <location>
        <begin position="462"/>
        <end position="483"/>
    </location>
</feature>
<organism evidence="8 9">
    <name type="scientific">Macleaya cordata</name>
    <name type="common">Five-seeded plume-poppy</name>
    <name type="synonym">Bocconia cordata</name>
    <dbReference type="NCBI Taxonomy" id="56857"/>
    <lineage>
        <taxon>Eukaryota</taxon>
        <taxon>Viridiplantae</taxon>
        <taxon>Streptophyta</taxon>
        <taxon>Embryophyta</taxon>
        <taxon>Tracheophyta</taxon>
        <taxon>Spermatophyta</taxon>
        <taxon>Magnoliopsida</taxon>
        <taxon>Ranunculales</taxon>
        <taxon>Papaveraceae</taxon>
        <taxon>Papaveroideae</taxon>
        <taxon>Macleaya</taxon>
    </lineage>
</organism>
<feature type="transmembrane region" description="Helical" evidence="6">
    <location>
        <begin position="63"/>
        <end position="84"/>
    </location>
</feature>
<feature type="transmembrane region" description="Helical" evidence="6">
    <location>
        <begin position="432"/>
        <end position="456"/>
    </location>
</feature>
<comment type="similarity">
    <text evidence="2 6">Belongs to the multi antimicrobial extrusion (MATE) (TC 2.A.66.1) family.</text>
</comment>
<comment type="caution">
    <text evidence="8">The sequence shown here is derived from an EMBL/GenBank/DDBJ whole genome shotgun (WGS) entry which is preliminary data.</text>
</comment>
<evidence type="ECO:0000256" key="5">
    <source>
        <dbReference type="ARBA" id="ARBA00023136"/>
    </source>
</evidence>
<evidence type="ECO:0000313" key="8">
    <source>
        <dbReference type="EMBL" id="OVA00716.1"/>
    </source>
</evidence>
<name>A0A200PR90_MACCD</name>
<keyword evidence="3 6" id="KW-0812">Transmembrane</keyword>
<feature type="transmembrane region" description="Helical" evidence="6">
    <location>
        <begin position="400"/>
        <end position="420"/>
    </location>
</feature>
<dbReference type="InterPro" id="IPR045069">
    <property type="entry name" value="MATE_euk"/>
</dbReference>
<keyword evidence="9" id="KW-1185">Reference proteome</keyword>
<dbReference type="EMBL" id="MVGT01004289">
    <property type="protein sequence ID" value="OVA00716.1"/>
    <property type="molecule type" value="Genomic_DNA"/>
</dbReference>
<reference evidence="8 9" key="1">
    <citation type="journal article" date="2017" name="Mol. Plant">
        <title>The Genome of Medicinal Plant Macleaya cordata Provides New Insights into Benzylisoquinoline Alkaloids Metabolism.</title>
        <authorList>
            <person name="Liu X."/>
            <person name="Liu Y."/>
            <person name="Huang P."/>
            <person name="Ma Y."/>
            <person name="Qing Z."/>
            <person name="Tang Q."/>
            <person name="Cao H."/>
            <person name="Cheng P."/>
            <person name="Zheng Y."/>
            <person name="Yuan Z."/>
            <person name="Zhou Y."/>
            <person name="Liu J."/>
            <person name="Tang Z."/>
            <person name="Zhuo Y."/>
            <person name="Zhang Y."/>
            <person name="Yu L."/>
            <person name="Huang J."/>
            <person name="Yang P."/>
            <person name="Peng Q."/>
            <person name="Zhang J."/>
            <person name="Jiang W."/>
            <person name="Zhang Z."/>
            <person name="Lin K."/>
            <person name="Ro D.K."/>
            <person name="Chen X."/>
            <person name="Xiong X."/>
            <person name="Shang Y."/>
            <person name="Huang S."/>
            <person name="Zeng J."/>
        </authorList>
    </citation>
    <scope>NUCLEOTIDE SEQUENCE [LARGE SCALE GENOMIC DNA]</scope>
    <source>
        <strain evidence="9">cv. BLH2017</strain>
        <tissue evidence="8">Root</tissue>
    </source>
</reference>
<gene>
    <name evidence="8" type="ORF">BVC80_9085g141</name>
</gene>
<dbReference type="NCBIfam" id="TIGR00797">
    <property type="entry name" value="matE"/>
    <property type="match status" value="1"/>
</dbReference>
<feature type="transmembrane region" description="Helical" evidence="6">
    <location>
        <begin position="145"/>
        <end position="169"/>
    </location>
</feature>
<sequence>MDYNMDSALLTKRNDHHQDDPEVDYHHKGDGYPAADHEYGGHDDNDQENGGLLRRTCSESKKLWYIAGPAILTSVLQYSLAAITQTVAGHIGPIELAAVAIQNLAISGIGFGAMTGMGSALETLSGQAFGAGQLYMLGIYLQRSWIILICTAVVMSLIYIFSTPILILLHQNREIAVVAGRFSKMMLPQLFAFAINAPMQKFLQSQSKVVAMAWISGVVVVLHAVLSWLFIIKLGLGLVGAAITLNLAWWLVNFALFVYITIDCVDTWSGFSWLAFRDLWGFVKLSMASAIMLWLEYWFIMLLLVLIGALKNAEIPLAAASICLNLDGWYFMVTLGFLIAISVRVSNELGAGRPKAAKFSVVVAVFTSLSIGIVVMVVILTTRKVFPALFTDDEAVKAEVRKISSLLAISVILSSIQPVLSGMAVGAGWQSVIAWVNIGCYLVVGLTSGVVMGYKFHLGVQGLWGGVLIGFFVQIIILLIITWKTDWKREVSLAKERIAEWGGTSVVASTD</sequence>
<evidence type="ECO:0000313" key="9">
    <source>
        <dbReference type="Proteomes" id="UP000195402"/>
    </source>
</evidence>
<evidence type="ECO:0000256" key="7">
    <source>
        <dbReference type="SAM" id="MobiDB-lite"/>
    </source>
</evidence>
<evidence type="ECO:0000256" key="2">
    <source>
        <dbReference type="ARBA" id="ARBA00010199"/>
    </source>
</evidence>
<accession>A0A200PR90</accession>
<dbReference type="CDD" id="cd13132">
    <property type="entry name" value="MATE_eukaryotic"/>
    <property type="match status" value="1"/>
</dbReference>
<dbReference type="Proteomes" id="UP000195402">
    <property type="component" value="Unassembled WGS sequence"/>
</dbReference>
<feature type="compositionally biased region" description="Basic and acidic residues" evidence="7">
    <location>
        <begin position="12"/>
        <end position="44"/>
    </location>
</feature>
<protein>
    <recommendedName>
        <fullName evidence="6">Protein DETOXIFICATION</fullName>
    </recommendedName>
    <alternativeName>
        <fullName evidence="6">Multidrug and toxic compound extrusion protein</fullName>
    </alternativeName>
</protein>
<feature type="transmembrane region" description="Helical" evidence="6">
    <location>
        <begin position="209"/>
        <end position="232"/>
    </location>
</feature>
<evidence type="ECO:0000256" key="1">
    <source>
        <dbReference type="ARBA" id="ARBA00004141"/>
    </source>
</evidence>